<dbReference type="Pfam" id="PF02517">
    <property type="entry name" value="Rce1-like"/>
    <property type="match status" value="1"/>
</dbReference>
<feature type="transmembrane region" description="Helical" evidence="1">
    <location>
        <begin position="207"/>
        <end position="227"/>
    </location>
</feature>
<keyword evidence="1" id="KW-0472">Membrane</keyword>
<organism evidence="3 4">
    <name type="scientific">Tenacibaculum geojense</name>
    <dbReference type="NCBI Taxonomy" id="915352"/>
    <lineage>
        <taxon>Bacteria</taxon>
        <taxon>Pseudomonadati</taxon>
        <taxon>Bacteroidota</taxon>
        <taxon>Flavobacteriia</taxon>
        <taxon>Flavobacteriales</taxon>
        <taxon>Flavobacteriaceae</taxon>
        <taxon>Tenacibaculum</taxon>
    </lineage>
</organism>
<dbReference type="EMBL" id="JBHTJR010000022">
    <property type="protein sequence ID" value="MFD0992391.1"/>
    <property type="molecule type" value="Genomic_DNA"/>
</dbReference>
<reference evidence="4" key="1">
    <citation type="journal article" date="2019" name="Int. J. Syst. Evol. Microbiol.">
        <title>The Global Catalogue of Microorganisms (GCM) 10K type strain sequencing project: providing services to taxonomists for standard genome sequencing and annotation.</title>
        <authorList>
            <consortium name="The Broad Institute Genomics Platform"/>
            <consortium name="The Broad Institute Genome Sequencing Center for Infectious Disease"/>
            <person name="Wu L."/>
            <person name="Ma J."/>
        </authorList>
    </citation>
    <scope>NUCLEOTIDE SEQUENCE [LARGE SCALE GENOMIC DNA]</scope>
    <source>
        <strain evidence="4">CCUG 60527</strain>
    </source>
</reference>
<evidence type="ECO:0000313" key="4">
    <source>
        <dbReference type="Proteomes" id="UP001597062"/>
    </source>
</evidence>
<feature type="transmembrane region" description="Helical" evidence="1">
    <location>
        <begin position="39"/>
        <end position="58"/>
    </location>
</feature>
<accession>A0ABW3JS53</accession>
<feature type="transmembrane region" description="Helical" evidence="1">
    <location>
        <begin position="125"/>
        <end position="144"/>
    </location>
</feature>
<protein>
    <submittedName>
        <fullName evidence="3">CPBP family intramembrane glutamic endopeptidase</fullName>
        <ecNumber evidence="3">3.4.-.-</ecNumber>
    </submittedName>
</protein>
<keyword evidence="1" id="KW-1133">Transmembrane helix</keyword>
<feature type="transmembrane region" description="Helical" evidence="1">
    <location>
        <begin position="165"/>
        <end position="195"/>
    </location>
</feature>
<evidence type="ECO:0000313" key="3">
    <source>
        <dbReference type="EMBL" id="MFD0992391.1"/>
    </source>
</evidence>
<keyword evidence="3" id="KW-0378">Hydrolase</keyword>
<dbReference type="RefSeq" id="WP_386105627.1">
    <property type="nucleotide sequence ID" value="NZ_JBHTJR010000022.1"/>
</dbReference>
<sequence>MKKVWQKTPALLKALLLNIVLLYPIITINQTIIQLNLKYIPKFGIGLIPILIMLYIFWKIIIKWNPFTEENDIKISLKFTITDRKNMLTILGLVIFTLLTIYFSYVNFNIKNSAQLEFLKSFSNYNIVTAFPLLLGLSLTAGIVEEVTYRGFMQNTVRKKYSKTFSYLIIGILFSIIHFLPLALILPYIIISMVYSYITDQKKSTSLVIFAHFVSDFVLFLLIYFNVLT</sequence>
<dbReference type="GO" id="GO:0016787">
    <property type="term" value="F:hydrolase activity"/>
    <property type="evidence" value="ECO:0007669"/>
    <property type="project" value="UniProtKB-KW"/>
</dbReference>
<proteinExistence type="predicted"/>
<comment type="caution">
    <text evidence="3">The sequence shown here is derived from an EMBL/GenBank/DDBJ whole genome shotgun (WGS) entry which is preliminary data.</text>
</comment>
<dbReference type="EC" id="3.4.-.-" evidence="3"/>
<dbReference type="Proteomes" id="UP001597062">
    <property type="component" value="Unassembled WGS sequence"/>
</dbReference>
<keyword evidence="1" id="KW-0812">Transmembrane</keyword>
<name>A0ABW3JS53_9FLAO</name>
<keyword evidence="4" id="KW-1185">Reference proteome</keyword>
<dbReference type="InterPro" id="IPR003675">
    <property type="entry name" value="Rce1/LyrA-like_dom"/>
</dbReference>
<feature type="transmembrane region" description="Helical" evidence="1">
    <location>
        <begin position="12"/>
        <end position="33"/>
    </location>
</feature>
<feature type="transmembrane region" description="Helical" evidence="1">
    <location>
        <begin position="87"/>
        <end position="105"/>
    </location>
</feature>
<feature type="domain" description="CAAX prenyl protease 2/Lysostaphin resistance protein A-like" evidence="2">
    <location>
        <begin position="130"/>
        <end position="218"/>
    </location>
</feature>
<evidence type="ECO:0000256" key="1">
    <source>
        <dbReference type="SAM" id="Phobius"/>
    </source>
</evidence>
<gene>
    <name evidence="3" type="ORF">ACFQ1U_04170</name>
</gene>
<evidence type="ECO:0000259" key="2">
    <source>
        <dbReference type="Pfam" id="PF02517"/>
    </source>
</evidence>